<dbReference type="OrthoDB" id="9809430at2"/>
<evidence type="ECO:0000313" key="7">
    <source>
        <dbReference type="Proteomes" id="UP000004662"/>
    </source>
</evidence>
<dbReference type="Proteomes" id="UP000004662">
    <property type="component" value="Chromosome"/>
</dbReference>
<dbReference type="PANTHER" id="PTHR11049:SF16">
    <property type="entry name" value="PROTEIN VDLD"/>
    <property type="match status" value="1"/>
</dbReference>
<gene>
    <name evidence="6" type="ORF">DFW101_2571</name>
</gene>
<dbReference type="STRING" id="694327.DFW101_2571"/>
<accession>G7Q8G3</accession>
<dbReference type="HOGENOM" id="CLU_050164_3_2_7"/>
<keyword evidence="7" id="KW-1185">Reference proteome</keyword>
<dbReference type="GO" id="GO:0005829">
    <property type="term" value="C:cytosol"/>
    <property type="evidence" value="ECO:0007669"/>
    <property type="project" value="TreeGrafter"/>
</dbReference>
<dbReference type="InterPro" id="IPR006683">
    <property type="entry name" value="Thioestr_dom"/>
</dbReference>
<evidence type="ECO:0000256" key="3">
    <source>
        <dbReference type="PROSITE-ProRule" id="PRU01106"/>
    </source>
</evidence>
<dbReference type="AlphaFoldDB" id="G7Q8G3"/>
<evidence type="ECO:0000259" key="5">
    <source>
        <dbReference type="PROSITE" id="PS51770"/>
    </source>
</evidence>
<protein>
    <submittedName>
        <fullName evidence="6">Thioesterase superfamily protein</fullName>
    </submittedName>
</protein>
<dbReference type="PROSITE" id="PS51770">
    <property type="entry name" value="HOTDOG_ACOT"/>
    <property type="match status" value="1"/>
</dbReference>
<dbReference type="InterPro" id="IPR040170">
    <property type="entry name" value="Cytosol_ACT"/>
</dbReference>
<evidence type="ECO:0000256" key="2">
    <source>
        <dbReference type="ARBA" id="ARBA00022801"/>
    </source>
</evidence>
<dbReference type="eggNOG" id="COG1607">
    <property type="taxonomic scope" value="Bacteria"/>
</dbReference>
<feature type="compositionally biased region" description="Basic and acidic residues" evidence="4">
    <location>
        <begin position="142"/>
        <end position="177"/>
    </location>
</feature>
<dbReference type="Pfam" id="PF03061">
    <property type="entry name" value="4HBT"/>
    <property type="match status" value="1"/>
</dbReference>
<dbReference type="RefSeq" id="WP_009181947.1">
    <property type="nucleotide sequence ID" value="NZ_CM001368.1"/>
</dbReference>
<dbReference type="GO" id="GO:0006637">
    <property type="term" value="P:acyl-CoA metabolic process"/>
    <property type="evidence" value="ECO:0007669"/>
    <property type="project" value="TreeGrafter"/>
</dbReference>
<name>G7Q8G3_9BACT</name>
<dbReference type="GO" id="GO:0052816">
    <property type="term" value="F:long-chain fatty acyl-CoA hydrolase activity"/>
    <property type="evidence" value="ECO:0007669"/>
    <property type="project" value="TreeGrafter"/>
</dbReference>
<feature type="region of interest" description="Disordered" evidence="4">
    <location>
        <begin position="134"/>
        <end position="177"/>
    </location>
</feature>
<dbReference type="CDD" id="cd03442">
    <property type="entry name" value="BFIT_BACH"/>
    <property type="match status" value="1"/>
</dbReference>
<keyword evidence="2 3" id="KW-0378">Hydrolase</keyword>
<reference evidence="7" key="1">
    <citation type="journal article" date="2015" name="Genome Announc.">
        <title>High-Quality Draft Genome Sequence of Desulfovibrio carbinoliphilus FW-101-2B, an Organic Acid-Oxidizing Sulfate-Reducing Bacterium Isolated from Uranium(VI)-Contaminated Groundwater.</title>
        <authorList>
            <person name="Ramsay B.D."/>
            <person name="Hwang C."/>
            <person name="Woo H.L."/>
            <person name="Carroll S.L."/>
            <person name="Lucas S."/>
            <person name="Han J."/>
            <person name="Lapidus A.L."/>
            <person name="Cheng J.F."/>
            <person name="Goodwin L.A."/>
            <person name="Pitluck S."/>
            <person name="Peters L."/>
            <person name="Chertkov O."/>
            <person name="Held B."/>
            <person name="Detter J.C."/>
            <person name="Han C.S."/>
            <person name="Tapia R."/>
            <person name="Land M.L."/>
            <person name="Hauser L.J."/>
            <person name="Kyrpides N.C."/>
            <person name="Ivanova N.N."/>
            <person name="Mikhailova N."/>
            <person name="Pagani I."/>
            <person name="Woyke T."/>
            <person name="Arkin A.P."/>
            <person name="Dehal P."/>
            <person name="Chivian D."/>
            <person name="Criddle C.S."/>
            <person name="Wu W."/>
            <person name="Chakraborty R."/>
            <person name="Hazen T.C."/>
            <person name="Fields M.W."/>
        </authorList>
    </citation>
    <scope>NUCLEOTIDE SEQUENCE [LARGE SCALE GENOMIC DNA]</scope>
    <source>
        <strain evidence="7">FW-101-2B</strain>
    </source>
</reference>
<evidence type="ECO:0000313" key="6">
    <source>
        <dbReference type="EMBL" id="EHJ48575.1"/>
    </source>
</evidence>
<dbReference type="EMBL" id="CM001368">
    <property type="protein sequence ID" value="EHJ48575.1"/>
    <property type="molecule type" value="Genomic_DNA"/>
</dbReference>
<evidence type="ECO:0000256" key="4">
    <source>
        <dbReference type="SAM" id="MobiDB-lite"/>
    </source>
</evidence>
<dbReference type="SUPFAM" id="SSF54637">
    <property type="entry name" value="Thioesterase/thiol ester dehydrase-isomerase"/>
    <property type="match status" value="1"/>
</dbReference>
<dbReference type="Gene3D" id="3.10.129.10">
    <property type="entry name" value="Hotdog Thioesterase"/>
    <property type="match status" value="1"/>
</dbReference>
<dbReference type="PANTHER" id="PTHR11049">
    <property type="entry name" value="ACYL COENZYME A THIOESTER HYDROLASE"/>
    <property type="match status" value="1"/>
</dbReference>
<proteinExistence type="inferred from homology"/>
<evidence type="ECO:0000256" key="1">
    <source>
        <dbReference type="ARBA" id="ARBA00010458"/>
    </source>
</evidence>
<dbReference type="InterPro" id="IPR033120">
    <property type="entry name" value="HOTDOG_ACOT"/>
</dbReference>
<dbReference type="InterPro" id="IPR029069">
    <property type="entry name" value="HotDog_dom_sf"/>
</dbReference>
<sequence>MTPSEPRSLDPKPVSASRVVMPQRMLPSDANPAGNVHGGVILKYIDTAGGIVAIRHARSAVVTASIDRMDFLKPAYIGEVVTFLASINLVGATSMEVGVRVECENPITGETRHAGSAYLTYVALDADRRPHAVPPLVLENEDDRRRNREAAARREARLHERRRERDSQRQGQSEKND</sequence>
<comment type="similarity">
    <text evidence="1">Belongs to the acyl coenzyme A hydrolase family.</text>
</comment>
<organism evidence="6 7">
    <name type="scientific">Solidesulfovibrio carbinoliphilus subsp. oakridgensis</name>
    <dbReference type="NCBI Taxonomy" id="694327"/>
    <lineage>
        <taxon>Bacteria</taxon>
        <taxon>Pseudomonadati</taxon>
        <taxon>Thermodesulfobacteriota</taxon>
        <taxon>Desulfovibrionia</taxon>
        <taxon>Desulfovibrionales</taxon>
        <taxon>Desulfovibrionaceae</taxon>
        <taxon>Solidesulfovibrio</taxon>
    </lineage>
</organism>
<feature type="domain" description="HotDog ACOT-type" evidence="5">
    <location>
        <begin position="15"/>
        <end position="127"/>
    </location>
</feature>